<dbReference type="EnsemblMetazoa" id="HelroT108727">
    <property type="protein sequence ID" value="HelroP108727"/>
    <property type="gene ID" value="HelroG108727"/>
</dbReference>
<reference evidence="3" key="3">
    <citation type="submission" date="2015-06" db="UniProtKB">
        <authorList>
            <consortium name="EnsemblMetazoa"/>
        </authorList>
    </citation>
    <scope>IDENTIFICATION</scope>
</reference>
<dbReference type="GO" id="GO:0005975">
    <property type="term" value="P:carbohydrate metabolic process"/>
    <property type="evidence" value="ECO:0000318"/>
    <property type="project" value="GO_Central"/>
</dbReference>
<dbReference type="CTD" id="20195021"/>
<dbReference type="AlphaFoldDB" id="T1EEL9"/>
<dbReference type="GO" id="GO:0001681">
    <property type="term" value="F:sialate O-acetylesterase activity"/>
    <property type="evidence" value="ECO:0000318"/>
    <property type="project" value="GO_Central"/>
</dbReference>
<dbReference type="OrthoDB" id="42638at2759"/>
<organism evidence="3 4">
    <name type="scientific">Helobdella robusta</name>
    <name type="common">Californian leech</name>
    <dbReference type="NCBI Taxonomy" id="6412"/>
    <lineage>
        <taxon>Eukaryota</taxon>
        <taxon>Metazoa</taxon>
        <taxon>Spiralia</taxon>
        <taxon>Lophotrochozoa</taxon>
        <taxon>Annelida</taxon>
        <taxon>Clitellata</taxon>
        <taxon>Hirudinea</taxon>
        <taxon>Rhynchobdellida</taxon>
        <taxon>Glossiphoniidae</taxon>
        <taxon>Helobdella</taxon>
    </lineage>
</organism>
<dbReference type="RefSeq" id="XP_009031553.1">
    <property type="nucleotide sequence ID" value="XM_009033305.1"/>
</dbReference>
<dbReference type="Proteomes" id="UP000015101">
    <property type="component" value="Unassembled WGS sequence"/>
</dbReference>
<dbReference type="OMA" id="YKMKALI"/>
<accession>T1EEL9</accession>
<reference evidence="4" key="1">
    <citation type="submission" date="2012-12" db="EMBL/GenBank/DDBJ databases">
        <authorList>
            <person name="Hellsten U."/>
            <person name="Grimwood J."/>
            <person name="Chapman J.A."/>
            <person name="Shapiro H."/>
            <person name="Aerts A."/>
            <person name="Otillar R.P."/>
            <person name="Terry A.Y."/>
            <person name="Boore J.L."/>
            <person name="Simakov O."/>
            <person name="Marletaz F."/>
            <person name="Cho S.-J."/>
            <person name="Edsinger-Gonzales E."/>
            <person name="Havlak P."/>
            <person name="Kuo D.-H."/>
            <person name="Larsson T."/>
            <person name="Lv J."/>
            <person name="Arendt D."/>
            <person name="Savage R."/>
            <person name="Osoegawa K."/>
            <person name="de Jong P."/>
            <person name="Lindberg D.R."/>
            <person name="Seaver E.C."/>
            <person name="Weisblat D.A."/>
            <person name="Putnam N.H."/>
            <person name="Grigoriev I.V."/>
            <person name="Rokhsar D.S."/>
        </authorList>
    </citation>
    <scope>NUCLEOTIDE SEQUENCE</scope>
</reference>
<dbReference type="SUPFAM" id="SSF52266">
    <property type="entry name" value="SGNH hydrolase"/>
    <property type="match status" value="1"/>
</dbReference>
<dbReference type="eggNOG" id="ENOG502QUKD">
    <property type="taxonomic scope" value="Eukaryota"/>
</dbReference>
<evidence type="ECO:0000256" key="1">
    <source>
        <dbReference type="SAM" id="MobiDB-lite"/>
    </source>
</evidence>
<dbReference type="InterPro" id="IPR039329">
    <property type="entry name" value="SIAE"/>
</dbReference>
<dbReference type="KEGG" id="hro:HELRODRAFT_108727"/>
<evidence type="ECO:0000313" key="4">
    <source>
        <dbReference type="Proteomes" id="UP000015101"/>
    </source>
</evidence>
<dbReference type="EMBL" id="AMQM01002340">
    <property type="status" value="NOT_ANNOTATED_CDS"/>
    <property type="molecule type" value="Genomic_DNA"/>
</dbReference>
<keyword evidence="4" id="KW-1185">Reference proteome</keyword>
<dbReference type="GeneID" id="20195021"/>
<reference evidence="2 4" key="2">
    <citation type="journal article" date="2013" name="Nature">
        <title>Insights into bilaterian evolution from three spiralian genomes.</title>
        <authorList>
            <person name="Simakov O."/>
            <person name="Marletaz F."/>
            <person name="Cho S.J."/>
            <person name="Edsinger-Gonzales E."/>
            <person name="Havlak P."/>
            <person name="Hellsten U."/>
            <person name="Kuo D.H."/>
            <person name="Larsson T."/>
            <person name="Lv J."/>
            <person name="Arendt D."/>
            <person name="Savage R."/>
            <person name="Osoegawa K."/>
            <person name="de Jong P."/>
            <person name="Grimwood J."/>
            <person name="Chapman J.A."/>
            <person name="Shapiro H."/>
            <person name="Aerts A."/>
            <person name="Otillar R.P."/>
            <person name="Terry A.Y."/>
            <person name="Boore J.L."/>
            <person name="Grigoriev I.V."/>
            <person name="Lindberg D.R."/>
            <person name="Seaver E.C."/>
            <person name="Weisblat D.A."/>
            <person name="Putnam N.H."/>
            <person name="Rokhsar D.S."/>
        </authorList>
    </citation>
    <scope>NUCLEOTIDE SEQUENCE</scope>
</reference>
<feature type="region of interest" description="Disordered" evidence="1">
    <location>
        <begin position="338"/>
        <end position="361"/>
    </location>
</feature>
<dbReference type="EMBL" id="KB097753">
    <property type="protein sequence ID" value="ESN90664.1"/>
    <property type="molecule type" value="Genomic_DNA"/>
</dbReference>
<dbReference type="InterPro" id="IPR036514">
    <property type="entry name" value="SGNH_hydro_sf"/>
</dbReference>
<name>T1EEL9_HELRO</name>
<protein>
    <submittedName>
        <fullName evidence="2 3">Uncharacterized protein</fullName>
    </submittedName>
</protein>
<dbReference type="PANTHER" id="PTHR22901:SF0">
    <property type="entry name" value="SIALATE O-ACETYLESTERASE"/>
    <property type="match status" value="1"/>
</dbReference>
<evidence type="ECO:0000313" key="2">
    <source>
        <dbReference type="EMBL" id="ESN90664.1"/>
    </source>
</evidence>
<dbReference type="HOGENOM" id="CLU_015150_1_0_1"/>
<dbReference type="Gene3D" id="3.40.50.1110">
    <property type="entry name" value="SGNH hydrolase"/>
    <property type="match status" value="1"/>
</dbReference>
<proteinExistence type="predicted"/>
<dbReference type="PANTHER" id="PTHR22901">
    <property type="entry name" value="SIALATE O-ACETYLESTERASE"/>
    <property type="match status" value="1"/>
</dbReference>
<feature type="compositionally biased region" description="Basic and acidic residues" evidence="1">
    <location>
        <begin position="305"/>
        <end position="317"/>
    </location>
</feature>
<dbReference type="InParanoid" id="T1EEL9"/>
<feature type="region of interest" description="Disordered" evidence="1">
    <location>
        <begin position="298"/>
        <end position="317"/>
    </location>
</feature>
<sequence>MIELRFANYFSNHMVLQGSPHKPVIWGYGPKPTDYKNISVIVRLYMFDSSKQSIATKQHTNVLTTEASVKDDSLSKYLAEVEPEYRYTSQVQRAAAGNTWRVTLEPPTHKGPYLITASLIGQSEDQVIKLRDVMFGDVWVCTGHDRGLDRLNKIANFTDSDNTNINEGDDGDEDDLRIFSVFPAKSDVPWPDIHLYDIPWTIASKSKAPRIRDRSGSYSPIFPGPCWHFGHKLRRHLKRPLGLISAIYNENLPEEWLPSQALNVSEKTYLESSSRNWNGMIHPLLDVQIRGVIFQQGDAFEDDDRDQKEKEKKEKSKKSSSDYRYFFKKFTHHWRMGVRSRTQPHSSASGGGDSNDESNLNNDDTPLILFGIIQALPNNNSQSKSLATASNRWRATANRGYLPNSDLDSTFLAVSIDLPDMEDIRQKQKLGERLLRGAVHVAYHEKVEHKGPTPFEYVNVKKKDLTLNFNTNIIVKSDFGFEICCSKTPRNQTCKGPEDKAAGFYWDHVIVTSSTNKSVTLNTENCPWHTVGFRYAWADEPCEFESCPVYSVRTNLPMPSLIHLHMLDDGKPKKLHLDLVDV</sequence>
<gene>
    <name evidence="3" type="primary">20195021</name>
    <name evidence="2" type="ORF">HELRODRAFT_108727</name>
</gene>
<evidence type="ECO:0000313" key="3">
    <source>
        <dbReference type="EnsemblMetazoa" id="HelroP108727"/>
    </source>
</evidence>